<evidence type="ECO:0000259" key="5">
    <source>
        <dbReference type="PROSITE" id="PS51192"/>
    </source>
</evidence>
<organism evidence="7 8">
    <name type="scientific">Alkalicoccus luteus</name>
    <dbReference type="NCBI Taxonomy" id="1237094"/>
    <lineage>
        <taxon>Bacteria</taxon>
        <taxon>Bacillati</taxon>
        <taxon>Bacillota</taxon>
        <taxon>Bacilli</taxon>
        <taxon>Bacillales</taxon>
        <taxon>Bacillaceae</taxon>
        <taxon>Alkalicoccus</taxon>
    </lineage>
</organism>
<evidence type="ECO:0000256" key="2">
    <source>
        <dbReference type="ARBA" id="ARBA00022801"/>
    </source>
</evidence>
<dbReference type="GO" id="GO:0005840">
    <property type="term" value="C:ribosome"/>
    <property type="evidence" value="ECO:0007669"/>
    <property type="project" value="TreeGrafter"/>
</dbReference>
<feature type="domain" description="Helicase C-terminal" evidence="6">
    <location>
        <begin position="232"/>
        <end position="374"/>
    </location>
</feature>
<dbReference type="PANTHER" id="PTHR47963:SF7">
    <property type="entry name" value="ATP-DEPENDENT RNA HELICASE YFML-RELATED"/>
    <property type="match status" value="1"/>
</dbReference>
<keyword evidence="2" id="KW-0378">Hydrolase</keyword>
<proteinExistence type="predicted"/>
<dbReference type="InterPro" id="IPR027417">
    <property type="entry name" value="P-loop_NTPase"/>
</dbReference>
<evidence type="ECO:0000256" key="3">
    <source>
        <dbReference type="ARBA" id="ARBA00022806"/>
    </source>
</evidence>
<dbReference type="InterPro" id="IPR050547">
    <property type="entry name" value="DEAD_box_RNA_helicases"/>
</dbReference>
<dbReference type="InterPro" id="IPR001650">
    <property type="entry name" value="Helicase_C-like"/>
</dbReference>
<keyword evidence="4" id="KW-0067">ATP-binding</keyword>
<keyword evidence="8" id="KW-1185">Reference proteome</keyword>
<dbReference type="GO" id="GO:0003724">
    <property type="term" value="F:RNA helicase activity"/>
    <property type="evidence" value="ECO:0007669"/>
    <property type="project" value="TreeGrafter"/>
</dbReference>
<dbReference type="GO" id="GO:0005829">
    <property type="term" value="C:cytosol"/>
    <property type="evidence" value="ECO:0007669"/>
    <property type="project" value="TreeGrafter"/>
</dbReference>
<evidence type="ECO:0000256" key="1">
    <source>
        <dbReference type="ARBA" id="ARBA00022741"/>
    </source>
</evidence>
<evidence type="ECO:0000313" key="7">
    <source>
        <dbReference type="EMBL" id="NJP38794.1"/>
    </source>
</evidence>
<dbReference type="GO" id="GO:0033592">
    <property type="term" value="F:RNA strand annealing activity"/>
    <property type="evidence" value="ECO:0007669"/>
    <property type="project" value="TreeGrafter"/>
</dbReference>
<dbReference type="InterPro" id="IPR044742">
    <property type="entry name" value="DEAD/DEAH_RhlB"/>
</dbReference>
<dbReference type="InterPro" id="IPR011545">
    <property type="entry name" value="DEAD/DEAH_box_helicase_dom"/>
</dbReference>
<keyword evidence="1" id="KW-0547">Nucleotide-binding</keyword>
<dbReference type="SUPFAM" id="SSF52540">
    <property type="entry name" value="P-loop containing nucleoside triphosphate hydrolases"/>
    <property type="match status" value="1"/>
</dbReference>
<feature type="domain" description="Helicase ATP-binding" evidence="5">
    <location>
        <begin position="32"/>
        <end position="202"/>
    </location>
</feature>
<dbReference type="AlphaFoldDB" id="A0A969PWJ3"/>
<dbReference type="GO" id="GO:0005524">
    <property type="term" value="F:ATP binding"/>
    <property type="evidence" value="ECO:0007669"/>
    <property type="project" value="UniProtKB-KW"/>
</dbReference>
<protein>
    <submittedName>
        <fullName evidence="7">DEAD/DEAH box helicase</fullName>
    </submittedName>
</protein>
<dbReference type="CDD" id="cd00268">
    <property type="entry name" value="DEADc"/>
    <property type="match status" value="1"/>
</dbReference>
<dbReference type="PROSITE" id="PS51192">
    <property type="entry name" value="HELICASE_ATP_BIND_1"/>
    <property type="match status" value="1"/>
</dbReference>
<dbReference type="PROSITE" id="PS51194">
    <property type="entry name" value="HELICASE_CTER"/>
    <property type="match status" value="1"/>
</dbReference>
<dbReference type="Gene3D" id="3.40.50.300">
    <property type="entry name" value="P-loop containing nucleotide triphosphate hydrolases"/>
    <property type="match status" value="2"/>
</dbReference>
<dbReference type="SMART" id="SM00490">
    <property type="entry name" value="HELICc"/>
    <property type="match status" value="1"/>
</dbReference>
<dbReference type="Pfam" id="PF00270">
    <property type="entry name" value="DEAD"/>
    <property type="match status" value="1"/>
</dbReference>
<dbReference type="CDD" id="cd18787">
    <property type="entry name" value="SF2_C_DEAD"/>
    <property type="match status" value="1"/>
</dbReference>
<sequence length="377" mass="42322">MTEQLNELRPFLRENWEKAAYEKLTPVQEKMIPAALQQQNIICEAPTGSGKTLAYLLPALHHMDEQEKQPQTVIVVSSRELAMQVHEEAQTWTSGSTFTCAPLIGGANVKRQLEKLKKKPAVITGTPGRLLELIEQKKLKMHAVKTLVFDEADQLFSKEHREAAGRIAGAVQRDCRKFIVSATLPKRTVAEAKEWTGEAEVIRITRTAEADGDVEHLVLKGALRDKMKHLQKLSSMGDVYAIVFCNDRYQLEQAAGKLEFKGRKPAVLHGETSKQEREKALRGFRDGESRLLMTTDVASRGMDIEQVTHVIQLDLPNDVNQYVHRSGRTGRAGRSGTMVSLLTESETARMKEIAAILKVRLYEAEIEYGVLKKKRSV</sequence>
<evidence type="ECO:0000256" key="4">
    <source>
        <dbReference type="ARBA" id="ARBA00022840"/>
    </source>
</evidence>
<accession>A0A969PWJ3</accession>
<dbReference type="PANTHER" id="PTHR47963">
    <property type="entry name" value="DEAD-BOX ATP-DEPENDENT RNA HELICASE 47, MITOCHONDRIAL"/>
    <property type="match status" value="1"/>
</dbReference>
<dbReference type="InterPro" id="IPR014001">
    <property type="entry name" value="Helicase_ATP-bd"/>
</dbReference>
<dbReference type="EMBL" id="JAATHJ010000030">
    <property type="protein sequence ID" value="NJP38794.1"/>
    <property type="molecule type" value="Genomic_DNA"/>
</dbReference>
<dbReference type="SMART" id="SM00487">
    <property type="entry name" value="DEXDc"/>
    <property type="match status" value="1"/>
</dbReference>
<dbReference type="RefSeq" id="WP_168008628.1">
    <property type="nucleotide sequence ID" value="NZ_JAATHJ010000030.1"/>
</dbReference>
<comment type="caution">
    <text evidence="7">The sequence shown here is derived from an EMBL/GenBank/DDBJ whole genome shotgun (WGS) entry which is preliminary data.</text>
</comment>
<evidence type="ECO:0000259" key="6">
    <source>
        <dbReference type="PROSITE" id="PS51194"/>
    </source>
</evidence>
<keyword evidence="3 7" id="KW-0347">Helicase</keyword>
<evidence type="ECO:0000313" key="8">
    <source>
        <dbReference type="Proteomes" id="UP000752012"/>
    </source>
</evidence>
<name>A0A969PWJ3_9BACI</name>
<dbReference type="Proteomes" id="UP000752012">
    <property type="component" value="Unassembled WGS sequence"/>
</dbReference>
<dbReference type="GO" id="GO:0016787">
    <property type="term" value="F:hydrolase activity"/>
    <property type="evidence" value="ECO:0007669"/>
    <property type="project" value="UniProtKB-KW"/>
</dbReference>
<gene>
    <name evidence="7" type="ORF">HCN83_14600</name>
</gene>
<dbReference type="GO" id="GO:0009409">
    <property type="term" value="P:response to cold"/>
    <property type="evidence" value="ECO:0007669"/>
    <property type="project" value="TreeGrafter"/>
</dbReference>
<dbReference type="Pfam" id="PF00271">
    <property type="entry name" value="Helicase_C"/>
    <property type="match status" value="1"/>
</dbReference>
<reference evidence="7 8" key="1">
    <citation type="submission" date="2020-03" db="EMBL/GenBank/DDBJ databases">
        <title>Assessment of the enzymatic potential of alkaline-tolerant lipase obtained from Bacillus luteus H11 (technogenic soil) for the bioremediation of saline soils contaminated with petroleum substances.</title>
        <authorList>
            <person name="Kalwasinska A."/>
        </authorList>
    </citation>
    <scope>NUCLEOTIDE SEQUENCE [LARGE SCALE GENOMIC DNA]</scope>
    <source>
        <strain evidence="7 8">H11</strain>
    </source>
</reference>